<keyword evidence="2" id="KW-1185">Reference proteome</keyword>
<dbReference type="EMBL" id="KN838833">
    <property type="protein sequence ID" value="KIJ93619.1"/>
    <property type="molecule type" value="Genomic_DNA"/>
</dbReference>
<gene>
    <name evidence="1" type="ORF">K443DRAFT_12717</name>
</gene>
<reference evidence="1 2" key="1">
    <citation type="submission" date="2014-04" db="EMBL/GenBank/DDBJ databases">
        <authorList>
            <consortium name="DOE Joint Genome Institute"/>
            <person name="Kuo A."/>
            <person name="Kohler A."/>
            <person name="Nagy L.G."/>
            <person name="Floudas D."/>
            <person name="Copeland A."/>
            <person name="Barry K.W."/>
            <person name="Cichocki N."/>
            <person name="Veneault-Fourrey C."/>
            <person name="LaButti K."/>
            <person name="Lindquist E.A."/>
            <person name="Lipzen A."/>
            <person name="Lundell T."/>
            <person name="Morin E."/>
            <person name="Murat C."/>
            <person name="Sun H."/>
            <person name="Tunlid A."/>
            <person name="Henrissat B."/>
            <person name="Grigoriev I.V."/>
            <person name="Hibbett D.S."/>
            <person name="Martin F."/>
            <person name="Nordberg H.P."/>
            <person name="Cantor M.N."/>
            <person name="Hua S.X."/>
        </authorList>
    </citation>
    <scope>NUCLEOTIDE SEQUENCE [LARGE SCALE GENOMIC DNA]</scope>
    <source>
        <strain evidence="1 2">LaAM-08-1</strain>
    </source>
</reference>
<dbReference type="OrthoDB" id="10483226at2759"/>
<evidence type="ECO:0000313" key="2">
    <source>
        <dbReference type="Proteomes" id="UP000054477"/>
    </source>
</evidence>
<evidence type="ECO:0008006" key="3">
    <source>
        <dbReference type="Google" id="ProtNLM"/>
    </source>
</evidence>
<dbReference type="AlphaFoldDB" id="A0A0C9WIV8"/>
<protein>
    <recommendedName>
        <fullName evidence="3">C2H2-type domain-containing protein</fullName>
    </recommendedName>
</protein>
<evidence type="ECO:0000313" key="1">
    <source>
        <dbReference type="EMBL" id="KIJ93619.1"/>
    </source>
</evidence>
<dbReference type="Proteomes" id="UP000054477">
    <property type="component" value="Unassembled WGS sequence"/>
</dbReference>
<name>A0A0C9WIV8_9AGAR</name>
<organism evidence="1 2">
    <name type="scientific">Laccaria amethystina LaAM-08-1</name>
    <dbReference type="NCBI Taxonomy" id="1095629"/>
    <lineage>
        <taxon>Eukaryota</taxon>
        <taxon>Fungi</taxon>
        <taxon>Dikarya</taxon>
        <taxon>Basidiomycota</taxon>
        <taxon>Agaricomycotina</taxon>
        <taxon>Agaricomycetes</taxon>
        <taxon>Agaricomycetidae</taxon>
        <taxon>Agaricales</taxon>
        <taxon>Agaricineae</taxon>
        <taxon>Hydnangiaceae</taxon>
        <taxon>Laccaria</taxon>
    </lineage>
</organism>
<reference evidence="2" key="2">
    <citation type="submission" date="2015-01" db="EMBL/GenBank/DDBJ databases">
        <title>Evolutionary Origins and Diversification of the Mycorrhizal Mutualists.</title>
        <authorList>
            <consortium name="DOE Joint Genome Institute"/>
            <consortium name="Mycorrhizal Genomics Consortium"/>
            <person name="Kohler A."/>
            <person name="Kuo A."/>
            <person name="Nagy L.G."/>
            <person name="Floudas D."/>
            <person name="Copeland A."/>
            <person name="Barry K.W."/>
            <person name="Cichocki N."/>
            <person name="Veneault-Fourrey C."/>
            <person name="LaButti K."/>
            <person name="Lindquist E.A."/>
            <person name="Lipzen A."/>
            <person name="Lundell T."/>
            <person name="Morin E."/>
            <person name="Murat C."/>
            <person name="Riley R."/>
            <person name="Ohm R."/>
            <person name="Sun H."/>
            <person name="Tunlid A."/>
            <person name="Henrissat B."/>
            <person name="Grigoriev I.V."/>
            <person name="Hibbett D.S."/>
            <person name="Martin F."/>
        </authorList>
    </citation>
    <scope>NUCLEOTIDE SEQUENCE [LARGE SCALE GENOMIC DNA]</scope>
    <source>
        <strain evidence="2">LaAM-08-1</strain>
    </source>
</reference>
<accession>A0A0C9WIV8</accession>
<sequence>MDMTKTFSLDQSFSTPQPMQNYLSLTNSPIWAGDGHSMVQQQIVAGTATQASYSLDHPAPLDDQPNYYPNYEAFPSPDLFSVPSSSCSPFSSASPLSPHTPPIVDSFLDTTQWKTPPQDLTADFPGLFLGPFGESHPQIDAPLPKDHHEEFFSTYPGVQSDAPYAGVDFHGEADGYCHPQLMQPGPHPHQTSYSRPAVPEVETFRPFLCFTEEEVAMFRAFRAQQEAANTQMSTVGPQCSNILPDVPLNKKRRVNAQESYAGAEYLHYCLVKKDPSVGEAEASTFPMPNLESQALVGDHCLPYDLSSMYPPVETAPVAGPSSLKRTRADFEGDLEVVNFPERNGNTARHENHNNVKPEWILCRWKSCLMPIQNSQAALTAHFKSRHPDYTNAEPHIKCVWVGCHSKMPILKAQFTRHILQTVGHALSMNPADMTGQPKRYSCGIGACTANTTTAWSLKRHKETCNGEAKSG</sequence>
<dbReference type="HOGENOM" id="CLU_580123_0_0_1"/>
<proteinExistence type="predicted"/>